<gene>
    <name evidence="2" type="ORF">JKJ07_35015</name>
</gene>
<name>A0ABS1VYG6_9ACTN</name>
<dbReference type="InterPro" id="IPR029068">
    <property type="entry name" value="Glyas_Bleomycin-R_OHBP_Dase"/>
</dbReference>
<accession>A0ABS1VYG6</accession>
<reference evidence="2 3" key="1">
    <citation type="submission" date="2021-01" db="EMBL/GenBank/DDBJ databases">
        <title>Actinoplanes sp. nov. LDG1-01 isolated from lichen.</title>
        <authorList>
            <person name="Saeng-In P."/>
            <person name="Phongsopitanun W."/>
            <person name="Kanchanasin P."/>
            <person name="Yuki M."/>
            <person name="Kudo T."/>
            <person name="Ohkuma M."/>
            <person name="Tanasupawat S."/>
        </authorList>
    </citation>
    <scope>NUCLEOTIDE SEQUENCE [LARGE SCALE GENOMIC DNA]</scope>
    <source>
        <strain evidence="2 3">LDG1-01</strain>
    </source>
</reference>
<dbReference type="Pfam" id="PF00903">
    <property type="entry name" value="Glyoxalase"/>
    <property type="match status" value="1"/>
</dbReference>
<proteinExistence type="predicted"/>
<feature type="domain" description="VOC" evidence="1">
    <location>
        <begin position="4"/>
        <end position="128"/>
    </location>
</feature>
<evidence type="ECO:0000313" key="2">
    <source>
        <dbReference type="EMBL" id="MBL7259541.1"/>
    </source>
</evidence>
<keyword evidence="3" id="KW-1185">Reference proteome</keyword>
<sequence length="129" mass="13564">MTLAANAIVLGVQDLDRAKKFYGEGLGATIVQDYPGFAMFSLGEGSSNLGLYDREATAQEAGVPSEGSGFRAVSFHHLVQTRDEVDDVLLRAAAAGGTIVKPAEAAQWGGYFGYFADPDGFLWKVASAA</sequence>
<dbReference type="PANTHER" id="PTHR36503:SF1">
    <property type="entry name" value="BLR2520 PROTEIN"/>
    <property type="match status" value="1"/>
</dbReference>
<dbReference type="InterPro" id="IPR037523">
    <property type="entry name" value="VOC_core"/>
</dbReference>
<dbReference type="InterPro" id="IPR004360">
    <property type="entry name" value="Glyas_Fos-R_dOase_dom"/>
</dbReference>
<dbReference type="Proteomes" id="UP000598996">
    <property type="component" value="Unassembled WGS sequence"/>
</dbReference>
<organism evidence="2 3">
    <name type="scientific">Paractinoplanes lichenicola</name>
    <dbReference type="NCBI Taxonomy" id="2802976"/>
    <lineage>
        <taxon>Bacteria</taxon>
        <taxon>Bacillati</taxon>
        <taxon>Actinomycetota</taxon>
        <taxon>Actinomycetes</taxon>
        <taxon>Micromonosporales</taxon>
        <taxon>Micromonosporaceae</taxon>
        <taxon>Paractinoplanes</taxon>
    </lineage>
</organism>
<dbReference type="EMBL" id="JAENHO010000011">
    <property type="protein sequence ID" value="MBL7259541.1"/>
    <property type="molecule type" value="Genomic_DNA"/>
</dbReference>
<evidence type="ECO:0000259" key="1">
    <source>
        <dbReference type="PROSITE" id="PS51819"/>
    </source>
</evidence>
<comment type="caution">
    <text evidence="2">The sequence shown here is derived from an EMBL/GenBank/DDBJ whole genome shotgun (WGS) entry which is preliminary data.</text>
</comment>
<dbReference type="SUPFAM" id="SSF54593">
    <property type="entry name" value="Glyoxalase/Bleomycin resistance protein/Dihydroxybiphenyl dioxygenase"/>
    <property type="match status" value="1"/>
</dbReference>
<evidence type="ECO:0000313" key="3">
    <source>
        <dbReference type="Proteomes" id="UP000598996"/>
    </source>
</evidence>
<dbReference type="PANTHER" id="PTHR36503">
    <property type="entry name" value="BLR2520 PROTEIN"/>
    <property type="match status" value="1"/>
</dbReference>
<dbReference type="Gene3D" id="3.10.180.10">
    <property type="entry name" value="2,3-Dihydroxybiphenyl 1,2-Dioxygenase, domain 1"/>
    <property type="match status" value="1"/>
</dbReference>
<protein>
    <submittedName>
        <fullName evidence="2">VOC family protein</fullName>
    </submittedName>
</protein>
<dbReference type="PROSITE" id="PS51819">
    <property type="entry name" value="VOC"/>
    <property type="match status" value="1"/>
</dbReference>